<protein>
    <submittedName>
        <fullName evidence="1">CoA transferase</fullName>
    </submittedName>
</protein>
<evidence type="ECO:0000313" key="2">
    <source>
        <dbReference type="Proteomes" id="UP001163293"/>
    </source>
</evidence>
<dbReference type="PANTHER" id="PTHR48228">
    <property type="entry name" value="SUCCINYL-COA--D-CITRAMALATE COA-TRANSFERASE"/>
    <property type="match status" value="1"/>
</dbReference>
<proteinExistence type="predicted"/>
<dbReference type="InterPro" id="IPR023606">
    <property type="entry name" value="CoA-Trfase_III_dom_1_sf"/>
</dbReference>
<dbReference type="EMBL" id="CP101185">
    <property type="protein sequence ID" value="UYV99579.1"/>
    <property type="molecule type" value="Genomic_DNA"/>
</dbReference>
<reference evidence="1" key="1">
    <citation type="submission" date="2022-07" db="EMBL/GenBank/DDBJ databases">
        <authorList>
            <person name="Wu T."/>
        </authorList>
    </citation>
    <scope>NUCLEOTIDE SEQUENCE</scope>
    <source>
        <strain evidence="1">SD-1</strain>
    </source>
</reference>
<dbReference type="RefSeq" id="WP_069694393.1">
    <property type="nucleotide sequence ID" value="NZ_CP043010.1"/>
</dbReference>
<keyword evidence="1" id="KW-0808">Transferase</keyword>
<evidence type="ECO:0000313" key="1">
    <source>
        <dbReference type="EMBL" id="UYV99579.1"/>
    </source>
</evidence>
<organism evidence="1 2">
    <name type="scientific">Paenarthrobacter ureafaciens</name>
    <dbReference type="NCBI Taxonomy" id="37931"/>
    <lineage>
        <taxon>Bacteria</taxon>
        <taxon>Bacillati</taxon>
        <taxon>Actinomycetota</taxon>
        <taxon>Actinomycetes</taxon>
        <taxon>Micrococcales</taxon>
        <taxon>Micrococcaceae</taxon>
        <taxon>Paenarthrobacter</taxon>
    </lineage>
</organism>
<dbReference type="PANTHER" id="PTHR48228:SF4">
    <property type="entry name" value="BLR3030 PROTEIN"/>
    <property type="match status" value="1"/>
</dbReference>
<gene>
    <name evidence="1" type="ORF">NL394_10405</name>
</gene>
<dbReference type="SUPFAM" id="SSF89796">
    <property type="entry name" value="CoA-transferase family III (CaiB/BaiF)"/>
    <property type="match status" value="2"/>
</dbReference>
<dbReference type="InterPro" id="IPR050509">
    <property type="entry name" value="CoA-transferase_III"/>
</dbReference>
<keyword evidence="2" id="KW-1185">Reference proteome</keyword>
<sequence>MHPVPNLADSLRTLEAVKDVPVAEWSGPRLWWRGPLDVEGLAIGSVQAAATALNALTGTSAYSVPSAGTAAAFDSLRHLRIAGKQPEGFAPLSGFRPTSDGWVRLHANYPHHAARLLQALCVSSTADVGPALRELTASEAESVITAKGGVAAAVRTRAEWTRSPMHQAASRGPWIALRESGGSSGERRWVPGGDAARPLKGLRVLDLTRVIAGPTATRLLAALGADVLRIDPPGLPELPDAFLDCGFDKRSVVADFSVPSVLDEVRAVVARADVVVTGYRSGSLERFGLGTGDLARDNGGLVVATLNAWGAGPWQERRGFDSIVQAACGIAADYGSDGDAGWRPGALPVQALDHATGYGLAAAILGLLAERTRTGRGGVATMSLVRTAEELFGAGLLPAQVPGHKPASLPEPLPEPGYHGMESVHGHLRFVGPPLLADGVPVSYTRAPVAYGSSQLLWGKA</sequence>
<dbReference type="Proteomes" id="UP001163293">
    <property type="component" value="Chromosome"/>
</dbReference>
<dbReference type="GO" id="GO:0016740">
    <property type="term" value="F:transferase activity"/>
    <property type="evidence" value="ECO:0007669"/>
    <property type="project" value="UniProtKB-KW"/>
</dbReference>
<dbReference type="Gene3D" id="3.40.50.10540">
    <property type="entry name" value="Crotonobetainyl-coa:carnitine coa-transferase, domain 1"/>
    <property type="match status" value="1"/>
</dbReference>
<dbReference type="AlphaFoldDB" id="A0AAX3EQS9"/>
<dbReference type="Pfam" id="PF02515">
    <property type="entry name" value="CoA_transf_3"/>
    <property type="match status" value="1"/>
</dbReference>
<dbReference type="InterPro" id="IPR003673">
    <property type="entry name" value="CoA-Trfase_fam_III"/>
</dbReference>
<accession>A0AAX3EQS9</accession>
<name>A0AAX3EQS9_PAEUR</name>